<evidence type="ECO:0000313" key="6">
    <source>
        <dbReference type="Proteomes" id="UP000029964"/>
    </source>
</evidence>
<dbReference type="InterPro" id="IPR036249">
    <property type="entry name" value="Thioredoxin-like_sf"/>
</dbReference>
<feature type="binding site" evidence="2">
    <location>
        <position position="82"/>
    </location>
    <ligand>
        <name>glutathione</name>
        <dbReference type="ChEBI" id="CHEBI:57925"/>
    </ligand>
</feature>
<dbReference type="GO" id="GO:0005737">
    <property type="term" value="C:cytoplasm"/>
    <property type="evidence" value="ECO:0007669"/>
    <property type="project" value="TreeGrafter"/>
</dbReference>
<reference evidence="6" key="1">
    <citation type="journal article" date="2014" name="Genome Announc.">
        <title>Genome sequence and annotation of Acremonium chrysogenum, producer of the beta-lactam antibiotic cephalosporin C.</title>
        <authorList>
            <person name="Terfehr D."/>
            <person name="Dahlmann T.A."/>
            <person name="Specht T."/>
            <person name="Zadra I."/>
            <person name="Kuernsteiner H."/>
            <person name="Kueck U."/>
        </authorList>
    </citation>
    <scope>NUCLEOTIDE SEQUENCE [LARGE SCALE GENOMIC DNA]</scope>
    <source>
        <strain evidence="6">ATCC 11550 / CBS 779.69 / DSM 880 / IAM 14645 / JCM 23072 / IMI 49137</strain>
    </source>
</reference>
<sequence>MSKTTAISYHKDGSFTRPDSIFRNVVSRDPNAEFPAEPGRYALYVNVACPWAHRTLIIRKLKGLESLIDVYHVHPIAGPDGWYFSGQGDSPSEDPLHPGFTTLKQLYLKADPTYIGRYTVPVLWDRKQDVMVNNESSEILRMLASEFDHLLPETQREGNKPGGGLYPEHLRAEIDALSDQIYHTLNNGVYKVGFAKSQEAYDANIGPLFSTLDELEARLEHKPYLHGESLTESDIRLYTTLARFDAAYNPVMMSTRKTIRHDYPRLHSWLRRLYWDVDGIFNNAFRGTTAPFSLYTQCYANGRQKIVLGPDAPLIVPDLPGEEVLVPRLIA</sequence>
<dbReference type="InterPro" id="IPR010987">
    <property type="entry name" value="Glutathione-S-Trfase_C-like"/>
</dbReference>
<dbReference type="InterPro" id="IPR047047">
    <property type="entry name" value="GST_Omega-like_C"/>
</dbReference>
<dbReference type="Gene3D" id="3.40.30.10">
    <property type="entry name" value="Glutaredoxin"/>
    <property type="match status" value="1"/>
</dbReference>
<dbReference type="AlphaFoldDB" id="A0A086SXP2"/>
<gene>
    <name evidence="5" type="ORF">ACRE_074020</name>
</gene>
<feature type="site" description="Lowers pKa of active site Cys" evidence="3">
    <location>
        <position position="248"/>
    </location>
</feature>
<evidence type="ECO:0000256" key="2">
    <source>
        <dbReference type="PIRSR" id="PIRSR015753-2"/>
    </source>
</evidence>
<feature type="binding site" evidence="2">
    <location>
        <begin position="117"/>
        <end position="120"/>
    </location>
    <ligand>
        <name>glutathione</name>
        <dbReference type="ChEBI" id="CHEBI:57925"/>
    </ligand>
</feature>
<keyword evidence="6" id="KW-1185">Reference proteome</keyword>
<evidence type="ECO:0000259" key="4">
    <source>
        <dbReference type="PROSITE" id="PS50405"/>
    </source>
</evidence>
<keyword evidence="5" id="KW-0808">Transferase</keyword>
<dbReference type="SUPFAM" id="SSF52833">
    <property type="entry name" value="Thioredoxin-like"/>
    <property type="match status" value="1"/>
</dbReference>
<dbReference type="InterPro" id="IPR016639">
    <property type="entry name" value="GST_Omega/GSH"/>
</dbReference>
<feature type="active site" description="Nucleophile" evidence="1">
    <location>
        <position position="49"/>
    </location>
</feature>
<name>A0A086SXP2_HAPC1</name>
<dbReference type="OrthoDB" id="2309723at2759"/>
<evidence type="ECO:0000313" key="5">
    <source>
        <dbReference type="EMBL" id="KFH41874.1"/>
    </source>
</evidence>
<dbReference type="Pfam" id="PF13409">
    <property type="entry name" value="GST_N_2"/>
    <property type="match status" value="1"/>
</dbReference>
<dbReference type="PANTHER" id="PTHR32419:SF25">
    <property type="entry name" value="GLUTATHIONE S-TRANSFERASE (EUROFUNG)"/>
    <property type="match status" value="1"/>
</dbReference>
<feature type="site" description="Lowers pKa of active site Cys" evidence="3">
    <location>
        <position position="299"/>
    </location>
</feature>
<dbReference type="InterPro" id="IPR004045">
    <property type="entry name" value="Glutathione_S-Trfase_N"/>
</dbReference>
<dbReference type="HOGENOM" id="CLU_037263_0_1_1"/>
<proteinExistence type="predicted"/>
<organism evidence="5 6">
    <name type="scientific">Hapsidospora chrysogenum (strain ATCC 11550 / CBS 779.69 / DSM 880 / IAM 14645 / JCM 23072 / IMI 49137)</name>
    <name type="common">Acremonium chrysogenum</name>
    <dbReference type="NCBI Taxonomy" id="857340"/>
    <lineage>
        <taxon>Eukaryota</taxon>
        <taxon>Fungi</taxon>
        <taxon>Dikarya</taxon>
        <taxon>Ascomycota</taxon>
        <taxon>Pezizomycotina</taxon>
        <taxon>Sordariomycetes</taxon>
        <taxon>Hypocreomycetidae</taxon>
        <taxon>Hypocreales</taxon>
        <taxon>Bionectriaceae</taxon>
        <taxon>Hapsidospora</taxon>
    </lineage>
</organism>
<feature type="domain" description="GST C-terminal" evidence="4">
    <location>
        <begin position="167"/>
        <end position="292"/>
    </location>
</feature>
<dbReference type="GO" id="GO:0004364">
    <property type="term" value="F:glutathione transferase activity"/>
    <property type="evidence" value="ECO:0007669"/>
    <property type="project" value="InterPro"/>
</dbReference>
<evidence type="ECO:0000256" key="3">
    <source>
        <dbReference type="PIRSR" id="PIRSR015753-3"/>
    </source>
</evidence>
<feature type="active site" description="Proton donor/acceptor" evidence="1">
    <location>
        <position position="190"/>
    </location>
</feature>
<dbReference type="STRING" id="857340.A0A086SXP2"/>
<dbReference type="PANTHER" id="PTHR32419">
    <property type="entry name" value="GLUTATHIONYL-HYDROQUINONE REDUCTASE"/>
    <property type="match status" value="1"/>
</dbReference>
<accession>A0A086SXP2</accession>
<dbReference type="PROSITE" id="PS50405">
    <property type="entry name" value="GST_CTER"/>
    <property type="match status" value="1"/>
</dbReference>
<feature type="binding site" evidence="2">
    <location>
        <begin position="135"/>
        <end position="136"/>
    </location>
    <ligand>
        <name>glutathione</name>
        <dbReference type="ChEBI" id="CHEBI:57925"/>
    </ligand>
</feature>
<protein>
    <submittedName>
        <fullName evidence="5">Glutathione S-transferase omega-like-like protein</fullName>
    </submittedName>
</protein>
<dbReference type="SUPFAM" id="SSF47616">
    <property type="entry name" value="GST C-terminal domain-like"/>
    <property type="match status" value="1"/>
</dbReference>
<dbReference type="EMBL" id="JPKY01000111">
    <property type="protein sequence ID" value="KFH41874.1"/>
    <property type="molecule type" value="Genomic_DNA"/>
</dbReference>
<dbReference type="Gene3D" id="1.20.1050.10">
    <property type="match status" value="1"/>
</dbReference>
<comment type="caution">
    <text evidence="5">The sequence shown here is derived from an EMBL/GenBank/DDBJ whole genome shotgun (WGS) entry which is preliminary data.</text>
</comment>
<dbReference type="CDD" id="cd03190">
    <property type="entry name" value="GST_C_Omega_like"/>
    <property type="match status" value="1"/>
</dbReference>
<dbReference type="Pfam" id="PF13410">
    <property type="entry name" value="GST_C_2"/>
    <property type="match status" value="1"/>
</dbReference>
<dbReference type="Proteomes" id="UP000029964">
    <property type="component" value="Unassembled WGS sequence"/>
</dbReference>
<dbReference type="InterPro" id="IPR036282">
    <property type="entry name" value="Glutathione-S-Trfase_C_sf"/>
</dbReference>
<evidence type="ECO:0000256" key="1">
    <source>
        <dbReference type="PIRSR" id="PIRSR015753-1"/>
    </source>
</evidence>
<dbReference type="PIRSF" id="PIRSF015753">
    <property type="entry name" value="GST"/>
    <property type="match status" value="1"/>
</dbReference>